<dbReference type="InterPro" id="IPR036661">
    <property type="entry name" value="Luciferase-like_sf"/>
</dbReference>
<dbReference type="Gene3D" id="3.20.20.30">
    <property type="entry name" value="Luciferase-like domain"/>
    <property type="match status" value="1"/>
</dbReference>
<gene>
    <name evidence="2" type="ORF">MHEC_06770</name>
</gene>
<evidence type="ECO:0000259" key="1">
    <source>
        <dbReference type="Pfam" id="PF00296"/>
    </source>
</evidence>
<dbReference type="OrthoDB" id="5172444at2"/>
<name>A0A2G8BEK1_9MYCO</name>
<accession>A0A2G8BEK1</accession>
<dbReference type="RefSeq" id="WP_048889782.1">
    <property type="nucleotide sequence ID" value="NZ_AP024237.1"/>
</dbReference>
<dbReference type="STRING" id="110505.ACT16_02065"/>
<dbReference type="NCBIfam" id="TIGR03619">
    <property type="entry name" value="F420_Rv2161c"/>
    <property type="match status" value="1"/>
</dbReference>
<dbReference type="PANTHER" id="PTHR42847">
    <property type="entry name" value="ALKANESULFONATE MONOOXYGENASE"/>
    <property type="match status" value="1"/>
</dbReference>
<evidence type="ECO:0000313" key="2">
    <source>
        <dbReference type="EMBL" id="BCO34244.1"/>
    </source>
</evidence>
<dbReference type="InterPro" id="IPR011251">
    <property type="entry name" value="Luciferase-like_dom"/>
</dbReference>
<dbReference type="Proteomes" id="UP000595446">
    <property type="component" value="Chromosome"/>
</dbReference>
<evidence type="ECO:0000313" key="3">
    <source>
        <dbReference type="Proteomes" id="UP000595446"/>
    </source>
</evidence>
<dbReference type="GO" id="GO:0046306">
    <property type="term" value="P:alkanesulfonate catabolic process"/>
    <property type="evidence" value="ECO:0007669"/>
    <property type="project" value="TreeGrafter"/>
</dbReference>
<dbReference type="GO" id="GO:0008726">
    <property type="term" value="F:alkanesulfonate monooxygenase activity"/>
    <property type="evidence" value="ECO:0007669"/>
    <property type="project" value="TreeGrafter"/>
</dbReference>
<dbReference type="Pfam" id="PF00296">
    <property type="entry name" value="Bac_luciferase"/>
    <property type="match status" value="1"/>
</dbReference>
<protein>
    <submittedName>
        <fullName evidence="2">LLM class F420-dependent oxidoreductase</fullName>
    </submittedName>
</protein>
<reference evidence="2 3" key="1">
    <citation type="submission" date="2020-12" db="EMBL/GenBank/DDBJ databases">
        <title>Complete genome sequence of Mycobacterium heckeshornense JCM 15655T, closely related to a pathogenic non-tuberculous mycobacterial species Mycobacterium xenopi.</title>
        <authorList>
            <person name="Yoshida M."/>
            <person name="Fukano H."/>
            <person name="Asakura T."/>
            <person name="Suzuki M."/>
            <person name="Hoshino Y."/>
        </authorList>
    </citation>
    <scope>NUCLEOTIDE SEQUENCE [LARGE SCALE GENOMIC DNA]</scope>
    <source>
        <strain evidence="2 3">JCM 15655</strain>
    </source>
</reference>
<dbReference type="SUPFAM" id="SSF51679">
    <property type="entry name" value="Bacterial luciferase-like"/>
    <property type="match status" value="1"/>
</dbReference>
<dbReference type="InterPro" id="IPR019921">
    <property type="entry name" value="Lucif-like_OxRdtase_Rv2161c"/>
</dbReference>
<dbReference type="EMBL" id="AP024237">
    <property type="protein sequence ID" value="BCO34244.1"/>
    <property type="molecule type" value="Genomic_DNA"/>
</dbReference>
<feature type="domain" description="Luciferase-like" evidence="1">
    <location>
        <begin position="20"/>
        <end position="263"/>
    </location>
</feature>
<dbReference type="AlphaFoldDB" id="A0A2G8BEK1"/>
<keyword evidence="3" id="KW-1185">Reference proteome</keyword>
<proteinExistence type="predicted"/>
<sequence>MKFTLEYPSEIPDAAPGFLAPDLITRLAVQAEESGFDAIAFSDHPAPSAKWRHSGGHDTFEPALALSYIAAVTTRIRVMTNLYVLPFRNPYLAAKTFTSLDILSGGRLIAGVGAGYLRSEFSALGVAFDQRAFLLDSGLDALVRIWTRPDEPVIGDDFAATGPMWLSRPVQHPHPPIWIGGNGKAARRRVVRYGQGWCPVIAPPSMASSIRTAVIDSPTKFGRAVEQLRAELSSAGHDPASVDIQIDVPVVNFDAHDSVTRSLERLDEFAGLGATWAIVHVDASSVGAATEYLTAFSDTVIRTRRDQQRAYVG</sequence>
<dbReference type="PANTHER" id="PTHR42847:SF4">
    <property type="entry name" value="ALKANESULFONATE MONOOXYGENASE-RELATED"/>
    <property type="match status" value="1"/>
</dbReference>
<dbReference type="InterPro" id="IPR050172">
    <property type="entry name" value="SsuD_RutA_monooxygenase"/>
</dbReference>
<organism evidence="2 3">
    <name type="scientific">Mycobacterium heckeshornense</name>
    <dbReference type="NCBI Taxonomy" id="110505"/>
    <lineage>
        <taxon>Bacteria</taxon>
        <taxon>Bacillati</taxon>
        <taxon>Actinomycetota</taxon>
        <taxon>Actinomycetes</taxon>
        <taxon>Mycobacteriales</taxon>
        <taxon>Mycobacteriaceae</taxon>
        <taxon>Mycobacterium</taxon>
    </lineage>
</organism>